<evidence type="ECO:0000256" key="2">
    <source>
        <dbReference type="ARBA" id="ARBA00008066"/>
    </source>
</evidence>
<protein>
    <submittedName>
        <fullName evidence="11">Transmembrane amino acid transporter</fullName>
    </submittedName>
</protein>
<evidence type="ECO:0000256" key="3">
    <source>
        <dbReference type="ARBA" id="ARBA00022448"/>
    </source>
</evidence>
<comment type="subcellular location">
    <subcellularLocation>
        <location evidence="1">Vacuole membrane</location>
        <topology evidence="1">Multi-pass membrane protein</topology>
    </subcellularLocation>
</comment>
<sequence>MNGFFSGYINLLKTAMGSGILTFPSIFSTYGVVPAFILTLFSACFSASGLLLYMFCSKKYDRSSSISMLCSENFPKLKFLVDFGIFIKCFGVGTSYLIIIRQLLPNVLQPVFGSNLLTQANSSTAIYLAIIASVCYFRNLNNLKYTSTCGIIAIFIVILTSIYRLFTSPIQSPVLYTSFSSKWIEGLGKLVFAFTCHQNIFSVRNELPNNSTRNLIRLIFATILTAVIAYTTFGLSNYLLYSSSVTDNILQRYSSDTLGILIQFLYVIVMGFSYPLQIIPARMYFCYMFMPKYNNNMEYVSTRTDYRNTNLDIASISNTNQITNTNLRTSHTTTTLSETIINGIVTTFLIIATYLIVSQDIKLGIVYTIIGATASTLMCLILPALFYLRSNDNRRNIYSFLSYFIFVVGIGIFCITIIDLLVVKNK</sequence>
<feature type="transmembrane region" description="Helical" evidence="9">
    <location>
        <begin position="120"/>
        <end position="137"/>
    </location>
</feature>
<evidence type="ECO:0000256" key="9">
    <source>
        <dbReference type="SAM" id="Phobius"/>
    </source>
</evidence>
<comment type="similarity">
    <text evidence="2">Belongs to the amino acid/polyamine transporter 2 family.</text>
</comment>
<dbReference type="GO" id="GO:0005302">
    <property type="term" value="F:L-tyrosine transmembrane transporter activity"/>
    <property type="evidence" value="ECO:0007669"/>
    <property type="project" value="TreeGrafter"/>
</dbReference>
<keyword evidence="12" id="KW-1185">Reference proteome</keyword>
<feature type="transmembrane region" description="Helical" evidence="9">
    <location>
        <begin position="363"/>
        <end position="388"/>
    </location>
</feature>
<dbReference type="GO" id="GO:0005313">
    <property type="term" value="F:L-glutamate transmembrane transporter activity"/>
    <property type="evidence" value="ECO:0007669"/>
    <property type="project" value="TreeGrafter"/>
</dbReference>
<feature type="transmembrane region" description="Helical" evidence="9">
    <location>
        <begin position="260"/>
        <end position="285"/>
    </location>
</feature>
<keyword evidence="4" id="KW-0926">Vacuole</keyword>
<evidence type="ECO:0000259" key="10">
    <source>
        <dbReference type="Pfam" id="PF01490"/>
    </source>
</evidence>
<evidence type="ECO:0000256" key="5">
    <source>
        <dbReference type="ARBA" id="ARBA00022692"/>
    </source>
</evidence>
<dbReference type="Gene3D" id="1.20.1740.10">
    <property type="entry name" value="Amino acid/polyamine transporter I"/>
    <property type="match status" value="1"/>
</dbReference>
<feature type="transmembrane region" description="Helical" evidence="9">
    <location>
        <begin position="77"/>
        <end position="100"/>
    </location>
</feature>
<dbReference type="GO" id="GO:0005290">
    <property type="term" value="F:L-histidine transmembrane transporter activity"/>
    <property type="evidence" value="ECO:0007669"/>
    <property type="project" value="TreeGrafter"/>
</dbReference>
<feature type="transmembrane region" description="Helical" evidence="9">
    <location>
        <begin position="339"/>
        <end position="357"/>
    </location>
</feature>
<accession>A0A4Q9LAX6</accession>
<gene>
    <name evidence="11" type="ORF">CWI36_0696p0020</name>
</gene>
<feature type="transmembrane region" description="Helical" evidence="9">
    <location>
        <begin position="149"/>
        <end position="166"/>
    </location>
</feature>
<keyword evidence="3" id="KW-0813">Transport</keyword>
<proteinExistence type="inferred from homology"/>
<comment type="caution">
    <text evidence="11">The sequence shown here is derived from an EMBL/GenBank/DDBJ whole genome shotgun (WGS) entry which is preliminary data.</text>
</comment>
<dbReference type="GO" id="GO:0005774">
    <property type="term" value="C:vacuolar membrane"/>
    <property type="evidence" value="ECO:0007669"/>
    <property type="project" value="UniProtKB-SubCell"/>
</dbReference>
<name>A0A4Q9LAX6_9MICR</name>
<dbReference type="AlphaFoldDB" id="A0A4Q9LAX6"/>
<dbReference type="GO" id="GO:0015194">
    <property type="term" value="F:L-serine transmembrane transporter activity"/>
    <property type="evidence" value="ECO:0007669"/>
    <property type="project" value="TreeGrafter"/>
</dbReference>
<evidence type="ECO:0000256" key="8">
    <source>
        <dbReference type="ARBA" id="ARBA00023136"/>
    </source>
</evidence>
<feature type="transmembrane region" description="Helical" evidence="9">
    <location>
        <begin position="400"/>
        <end position="423"/>
    </location>
</feature>
<dbReference type="GO" id="GO:0015189">
    <property type="term" value="F:L-lysine transmembrane transporter activity"/>
    <property type="evidence" value="ECO:0007669"/>
    <property type="project" value="TreeGrafter"/>
</dbReference>
<dbReference type="Pfam" id="PF01490">
    <property type="entry name" value="Aa_trans"/>
    <property type="match status" value="1"/>
</dbReference>
<keyword evidence="7 9" id="KW-1133">Transmembrane helix</keyword>
<dbReference type="VEuPathDB" id="MicrosporidiaDB:CWI39_0299p0030"/>
<evidence type="ECO:0000256" key="7">
    <source>
        <dbReference type="ARBA" id="ARBA00022989"/>
    </source>
</evidence>
<reference evidence="11 12" key="1">
    <citation type="submission" date="2017-12" db="EMBL/GenBank/DDBJ databases">
        <authorList>
            <person name="Pombert J.-F."/>
            <person name="Haag K.L."/>
            <person name="Ebert D."/>
        </authorList>
    </citation>
    <scope>NUCLEOTIDE SEQUENCE [LARGE SCALE GENOMIC DNA]</scope>
    <source>
        <strain evidence="11">BE-OM-2</strain>
    </source>
</reference>
<dbReference type="STRING" id="148818.A0A4Q9LAX6"/>
<dbReference type="Proteomes" id="UP000291404">
    <property type="component" value="Unassembled WGS sequence"/>
</dbReference>
<evidence type="ECO:0000256" key="6">
    <source>
        <dbReference type="ARBA" id="ARBA00022970"/>
    </source>
</evidence>
<feature type="transmembrane region" description="Helical" evidence="9">
    <location>
        <begin position="215"/>
        <end position="240"/>
    </location>
</feature>
<evidence type="ECO:0000256" key="1">
    <source>
        <dbReference type="ARBA" id="ARBA00004128"/>
    </source>
</evidence>
<evidence type="ECO:0000256" key="4">
    <source>
        <dbReference type="ARBA" id="ARBA00022554"/>
    </source>
</evidence>
<dbReference type="GO" id="GO:0061459">
    <property type="term" value="F:L-arginine transmembrane transporter activity"/>
    <property type="evidence" value="ECO:0007669"/>
    <property type="project" value="TreeGrafter"/>
</dbReference>
<evidence type="ECO:0000313" key="12">
    <source>
        <dbReference type="Proteomes" id="UP000291404"/>
    </source>
</evidence>
<feature type="transmembrane region" description="Helical" evidence="9">
    <location>
        <begin position="33"/>
        <end position="56"/>
    </location>
</feature>
<organism evidence="11 12">
    <name type="scientific">Hamiltosporidium magnivora</name>
    <dbReference type="NCBI Taxonomy" id="148818"/>
    <lineage>
        <taxon>Eukaryota</taxon>
        <taxon>Fungi</taxon>
        <taxon>Fungi incertae sedis</taxon>
        <taxon>Microsporidia</taxon>
        <taxon>Dubosqiidae</taxon>
        <taxon>Hamiltosporidium</taxon>
    </lineage>
</organism>
<evidence type="ECO:0000313" key="11">
    <source>
        <dbReference type="EMBL" id="TBU04933.1"/>
    </source>
</evidence>
<dbReference type="EMBL" id="PITI01000696">
    <property type="protein sequence ID" value="TBU04933.1"/>
    <property type="molecule type" value="Genomic_DNA"/>
</dbReference>
<keyword evidence="5 9" id="KW-0812">Transmembrane</keyword>
<dbReference type="VEuPathDB" id="MicrosporidiaDB:CWI36_0696p0020"/>
<dbReference type="PANTHER" id="PTHR22950:SF678">
    <property type="entry name" value="VACUOLAR AMINO ACID TRANSPORTER 5-RELATED"/>
    <property type="match status" value="1"/>
</dbReference>
<keyword evidence="8 9" id="KW-0472">Membrane</keyword>
<dbReference type="InterPro" id="IPR013057">
    <property type="entry name" value="AA_transpt_TM"/>
</dbReference>
<keyword evidence="6" id="KW-0029">Amino-acid transport</keyword>
<feature type="domain" description="Amino acid transporter transmembrane" evidence="10">
    <location>
        <begin position="4"/>
        <end position="420"/>
    </location>
</feature>
<dbReference type="PANTHER" id="PTHR22950">
    <property type="entry name" value="AMINO ACID TRANSPORTER"/>
    <property type="match status" value="1"/>
</dbReference>
<feature type="transmembrane region" description="Helical" evidence="9">
    <location>
        <begin position="7"/>
        <end position="27"/>
    </location>
</feature>